<evidence type="ECO:0000313" key="3">
    <source>
        <dbReference type="Proteomes" id="UP000759131"/>
    </source>
</evidence>
<keyword evidence="1" id="KW-0472">Membrane</keyword>
<feature type="transmembrane region" description="Helical" evidence="1">
    <location>
        <begin position="172"/>
        <end position="196"/>
    </location>
</feature>
<feature type="transmembrane region" description="Helical" evidence="1">
    <location>
        <begin position="269"/>
        <end position="290"/>
    </location>
</feature>
<reference evidence="2" key="1">
    <citation type="submission" date="2020-11" db="EMBL/GenBank/DDBJ databases">
        <authorList>
            <person name="Tran Van P."/>
        </authorList>
    </citation>
    <scope>NUCLEOTIDE SEQUENCE</scope>
</reference>
<evidence type="ECO:0000256" key="1">
    <source>
        <dbReference type="SAM" id="Phobius"/>
    </source>
</evidence>
<dbReference type="Proteomes" id="UP000759131">
    <property type="component" value="Unassembled WGS sequence"/>
</dbReference>
<dbReference type="EMBL" id="CAJPIZ010002917">
    <property type="protein sequence ID" value="CAG2105689.1"/>
    <property type="molecule type" value="Genomic_DNA"/>
</dbReference>
<keyword evidence="1" id="KW-1133">Transmembrane helix</keyword>
<gene>
    <name evidence="2" type="ORF">OSB1V03_LOCUS5694</name>
</gene>
<keyword evidence="1" id="KW-0812">Transmembrane</keyword>
<feature type="transmembrane region" description="Helical" evidence="1">
    <location>
        <begin position="145"/>
        <end position="166"/>
    </location>
</feature>
<proteinExistence type="predicted"/>
<keyword evidence="3" id="KW-1185">Reference proteome</keyword>
<protein>
    <submittedName>
        <fullName evidence="2">Uncharacterized protein</fullName>
    </submittedName>
</protein>
<accession>A0A7R9KL91</accession>
<organism evidence="2">
    <name type="scientific">Medioppia subpectinata</name>
    <dbReference type="NCBI Taxonomy" id="1979941"/>
    <lineage>
        <taxon>Eukaryota</taxon>
        <taxon>Metazoa</taxon>
        <taxon>Ecdysozoa</taxon>
        <taxon>Arthropoda</taxon>
        <taxon>Chelicerata</taxon>
        <taxon>Arachnida</taxon>
        <taxon>Acari</taxon>
        <taxon>Acariformes</taxon>
        <taxon>Sarcoptiformes</taxon>
        <taxon>Oribatida</taxon>
        <taxon>Brachypylina</taxon>
        <taxon>Oppioidea</taxon>
        <taxon>Oppiidae</taxon>
        <taxon>Medioppia</taxon>
    </lineage>
</organism>
<feature type="transmembrane region" description="Helical" evidence="1">
    <location>
        <begin position="83"/>
        <end position="107"/>
    </location>
</feature>
<dbReference type="EMBL" id="OC857492">
    <property type="protein sequence ID" value="CAD7625259.1"/>
    <property type="molecule type" value="Genomic_DNA"/>
</dbReference>
<feature type="transmembrane region" description="Helical" evidence="1">
    <location>
        <begin position="44"/>
        <end position="63"/>
    </location>
</feature>
<name>A0A7R9KL91_9ACAR</name>
<dbReference type="AlphaFoldDB" id="A0A7R9KL91"/>
<evidence type="ECO:0000313" key="2">
    <source>
        <dbReference type="EMBL" id="CAD7625259.1"/>
    </source>
</evidence>
<sequence length="291" mass="33520">MEPSNKMLKNISTVKEADIHLFRIGLCLTSTRVEAKRSLIHKPIVQFVVLIYGFFKYTITLLIPDLDLFSTIVLGDFSQFVGIKLHFNIACNFFIILALSSQLVYFYNYINDIKPTFLNVFEVMSGSGLKDGHKLMRRTKRLSKAFLAIFWSTMGCFNALFMYFLLFSPLTILLRIAITYALVIPLSVFLFIIFTASSVNAETDKTHRLLIPLVIPYYSGLNRQPIVNTKRPFNALTTKLKVISLIERIGDKRIGFWCWKLFLITDFRCYEIIALIAILFLKVTQILILLN</sequence>